<dbReference type="KEGG" id="rarg:115748773"/>
<dbReference type="RefSeq" id="XP_030541251.2">
    <property type="nucleotide sequence ID" value="XM_030685391.2"/>
</dbReference>
<dbReference type="GeneID" id="115748773"/>
<evidence type="ECO:0000259" key="5">
    <source>
        <dbReference type="SMART" id="SM00109"/>
    </source>
</evidence>
<feature type="domain" description="Phorbol-ester/DAG-type" evidence="5">
    <location>
        <begin position="79"/>
        <end position="128"/>
    </location>
</feature>
<organism evidence="6 7">
    <name type="scientific">Rhodamnia argentea</name>
    <dbReference type="NCBI Taxonomy" id="178133"/>
    <lineage>
        <taxon>Eukaryota</taxon>
        <taxon>Viridiplantae</taxon>
        <taxon>Streptophyta</taxon>
        <taxon>Embryophyta</taxon>
        <taxon>Tracheophyta</taxon>
        <taxon>Spermatophyta</taxon>
        <taxon>Magnoliopsida</taxon>
        <taxon>eudicotyledons</taxon>
        <taxon>Gunneridae</taxon>
        <taxon>Pentapetalae</taxon>
        <taxon>rosids</taxon>
        <taxon>malvids</taxon>
        <taxon>Myrtales</taxon>
        <taxon>Myrtaceae</taxon>
        <taxon>Myrtoideae</taxon>
        <taxon>Myrteae</taxon>
        <taxon>Australasian group</taxon>
        <taxon>Rhodamnia</taxon>
    </lineage>
</organism>
<dbReference type="InterPro" id="IPR043145">
    <property type="entry name" value="Znf_ZZ_sf"/>
</dbReference>
<keyword evidence="1" id="KW-0479">Metal-binding</keyword>
<evidence type="ECO:0000256" key="1">
    <source>
        <dbReference type="ARBA" id="ARBA00022723"/>
    </source>
</evidence>
<sequence length="332" mass="34849">MGRLSYDPQIQHFSHPHTLQLSNHHHHQLPTSLSVCSACHHPLSSGGAWIYSCPPCGFALHASCAQLPPLITHPSHPKHPLSLLPSPAYPGGSFDCDACSRRARGGFSYHCAECHFDLHVGCASKPLSVTHHLHPHALGLVFYPPYTARGFSCDVCRGHGAYHWLYRCGMCEFDAHLDCATGTATQPSPPRPQPQQLHYNSCPGAINSHLHQYPNQTAPAITGPTTQPGPPNHIMHSYSMGAVPNSQPPPAAAGGNKTLMGLASQTFVNSAADQVAQTLVQEMLSGISGGNVNGDTGSSYGGDGGGGDFSSTSIMGVGSSILSTVLGGSSDS</sequence>
<dbReference type="InterPro" id="IPR002219">
    <property type="entry name" value="PKC_DAG/PE"/>
</dbReference>
<evidence type="ECO:0000256" key="3">
    <source>
        <dbReference type="ARBA" id="ARBA00022771"/>
    </source>
</evidence>
<evidence type="ECO:0000256" key="2">
    <source>
        <dbReference type="ARBA" id="ARBA00022737"/>
    </source>
</evidence>
<dbReference type="PANTHER" id="PTHR46288">
    <property type="entry name" value="PHORBOL-ESTER/DAG-TYPE DOMAIN-CONTAINING PROTEIN"/>
    <property type="match status" value="1"/>
</dbReference>
<evidence type="ECO:0000313" key="7">
    <source>
        <dbReference type="RefSeq" id="XP_030541251.2"/>
    </source>
</evidence>
<dbReference type="Gene3D" id="3.30.60.90">
    <property type="match status" value="1"/>
</dbReference>
<dbReference type="AlphaFoldDB" id="A0A8B8Q2D2"/>
<dbReference type="Proteomes" id="UP000827889">
    <property type="component" value="Chromosome 1"/>
</dbReference>
<dbReference type="SMART" id="SM00109">
    <property type="entry name" value="C1"/>
    <property type="match status" value="2"/>
</dbReference>
<evidence type="ECO:0000313" key="6">
    <source>
        <dbReference type="Proteomes" id="UP000827889"/>
    </source>
</evidence>
<keyword evidence="2" id="KW-0677">Repeat</keyword>
<dbReference type="InterPro" id="IPR046349">
    <property type="entry name" value="C1-like_sf"/>
</dbReference>
<gene>
    <name evidence="7" type="primary">LOC115748773</name>
</gene>
<reference evidence="6" key="1">
    <citation type="submission" date="2025-05" db="UniProtKB">
        <authorList>
            <consortium name="RefSeq"/>
        </authorList>
    </citation>
    <scope>NUCLEOTIDE SEQUENCE [LARGE SCALE GENOMIC DNA]</scope>
</reference>
<keyword evidence="6" id="KW-1185">Reference proteome</keyword>
<dbReference type="Pfam" id="PF03107">
    <property type="entry name" value="C1_2"/>
    <property type="match status" value="3"/>
</dbReference>
<reference evidence="7" key="2">
    <citation type="submission" date="2025-08" db="UniProtKB">
        <authorList>
            <consortium name="RefSeq"/>
        </authorList>
    </citation>
    <scope>IDENTIFICATION</scope>
    <source>
        <tissue evidence="7">Leaf</tissue>
    </source>
</reference>
<protein>
    <submittedName>
        <fullName evidence="7">Uncharacterized protein LOC115748773</fullName>
    </submittedName>
</protein>
<evidence type="ECO:0000256" key="4">
    <source>
        <dbReference type="ARBA" id="ARBA00022833"/>
    </source>
</evidence>
<feature type="domain" description="Phorbol-ester/DAG-type" evidence="5">
    <location>
        <begin position="25"/>
        <end position="73"/>
    </location>
</feature>
<keyword evidence="3" id="KW-0863">Zinc-finger</keyword>
<accession>A0A8B8Q2D2</accession>
<dbReference type="PANTHER" id="PTHR46288:SF80">
    <property type="entry name" value="CYSTEINE_HISTIDINE-RICH C1 DOMAIN FAMILY PROTEIN"/>
    <property type="match status" value="1"/>
</dbReference>
<name>A0A8B8Q2D2_9MYRT</name>
<dbReference type="SUPFAM" id="SSF57889">
    <property type="entry name" value="Cysteine-rich domain"/>
    <property type="match status" value="1"/>
</dbReference>
<proteinExistence type="predicted"/>
<dbReference type="InterPro" id="IPR004146">
    <property type="entry name" value="DC1"/>
</dbReference>
<keyword evidence="4" id="KW-0862">Zinc</keyword>